<keyword evidence="7 16" id="KW-0997">Cell inner membrane</keyword>
<organism evidence="20 21">
    <name type="scientific">Thiohalophilus thiocyanatoxydans</name>
    <dbReference type="NCBI Taxonomy" id="381308"/>
    <lineage>
        <taxon>Bacteria</taxon>
        <taxon>Pseudomonadati</taxon>
        <taxon>Pseudomonadota</taxon>
        <taxon>Gammaproteobacteria</taxon>
        <taxon>Thiohalomonadales</taxon>
        <taxon>Thiohalophilaceae</taxon>
        <taxon>Thiohalophilus</taxon>
    </lineage>
</organism>
<feature type="binding site" evidence="17">
    <location>
        <position position="78"/>
    </location>
    <ligand>
        <name>a ubiquinone</name>
        <dbReference type="ChEBI" id="CHEBI:16389"/>
    </ligand>
</feature>
<accession>A0A4R8IQZ2</accession>
<evidence type="ECO:0000256" key="9">
    <source>
        <dbReference type="ARBA" id="ARBA00022617"/>
    </source>
</evidence>
<keyword evidence="12 16" id="KW-0249">Electron transport</keyword>
<keyword evidence="14 18" id="KW-0408">Iron</keyword>
<evidence type="ECO:0000256" key="18">
    <source>
        <dbReference type="PIRSR" id="PIRSR000169-2"/>
    </source>
</evidence>
<comment type="subcellular location">
    <subcellularLocation>
        <location evidence="2 16">Cell inner membrane</location>
        <topology evidence="2 16">Multi-pass membrane protein</topology>
    </subcellularLocation>
</comment>
<keyword evidence="11 18" id="KW-0479">Metal-binding</keyword>
<keyword evidence="15 16" id="KW-0472">Membrane</keyword>
<feature type="binding site" description="axial binding residue" evidence="18">
    <location>
        <position position="66"/>
    </location>
    <ligand>
        <name>heme</name>
        <dbReference type="ChEBI" id="CHEBI:30413"/>
        <note>ligand shared with second transmembrane subunit</note>
    </ligand>
    <ligandPart>
        <name>Fe</name>
        <dbReference type="ChEBI" id="CHEBI:18248"/>
    </ligandPart>
</feature>
<evidence type="ECO:0000256" key="8">
    <source>
        <dbReference type="ARBA" id="ARBA00022532"/>
    </source>
</evidence>
<evidence type="ECO:0000256" key="2">
    <source>
        <dbReference type="ARBA" id="ARBA00004429"/>
    </source>
</evidence>
<evidence type="ECO:0000256" key="3">
    <source>
        <dbReference type="ARBA" id="ARBA00005163"/>
    </source>
</evidence>
<evidence type="ECO:0000256" key="5">
    <source>
        <dbReference type="ARBA" id="ARBA00022448"/>
    </source>
</evidence>
<dbReference type="Gene3D" id="1.20.1300.10">
    <property type="entry name" value="Fumarate reductase/succinate dehydrogenase, transmembrane subunit"/>
    <property type="match status" value="1"/>
</dbReference>
<keyword evidence="5 16" id="KW-0813">Transport</keyword>
<evidence type="ECO:0000256" key="11">
    <source>
        <dbReference type="ARBA" id="ARBA00022723"/>
    </source>
</evidence>
<evidence type="ECO:0000256" key="16">
    <source>
        <dbReference type="PIRNR" id="PIRNR000169"/>
    </source>
</evidence>
<comment type="pathway">
    <text evidence="3 16">Carbohydrate metabolism; tricarboxylic acid cycle.</text>
</comment>
<evidence type="ECO:0000256" key="14">
    <source>
        <dbReference type="ARBA" id="ARBA00023004"/>
    </source>
</evidence>
<feature type="transmembrane region" description="Helical" evidence="19">
    <location>
        <begin position="12"/>
        <end position="34"/>
    </location>
</feature>
<dbReference type="OrthoDB" id="5612767at2"/>
<comment type="cofactor">
    <cofactor evidence="18">
        <name>heme</name>
        <dbReference type="ChEBI" id="CHEBI:30413"/>
    </cofactor>
    <text evidence="18">The heme is bound between the two transmembrane subunits.</text>
</comment>
<name>A0A4R8IQZ2_9GAMM</name>
<evidence type="ECO:0000256" key="15">
    <source>
        <dbReference type="ARBA" id="ARBA00023136"/>
    </source>
</evidence>
<dbReference type="GO" id="GO:0020037">
    <property type="term" value="F:heme binding"/>
    <property type="evidence" value="ECO:0007669"/>
    <property type="project" value="InterPro"/>
</dbReference>
<evidence type="ECO:0000256" key="4">
    <source>
        <dbReference type="ARBA" id="ARBA00019425"/>
    </source>
</evidence>
<sequence length="113" mass="12517">MSLHGQGLRAWLWQRLTSVYLTLFVVAALITYAANAPLDYAGWRALVAHPAINVATAIFILALLFHAGVGMRDILVDYVHSLAWRFTILVGLLVFLLALGIWSMWILISVVAL</sequence>
<dbReference type="AlphaFoldDB" id="A0A4R8IQZ2"/>
<evidence type="ECO:0000256" key="10">
    <source>
        <dbReference type="ARBA" id="ARBA00022692"/>
    </source>
</evidence>
<evidence type="ECO:0000313" key="20">
    <source>
        <dbReference type="EMBL" id="TDY02998.1"/>
    </source>
</evidence>
<evidence type="ECO:0000256" key="12">
    <source>
        <dbReference type="ARBA" id="ARBA00022982"/>
    </source>
</evidence>
<evidence type="ECO:0000256" key="13">
    <source>
        <dbReference type="ARBA" id="ARBA00022989"/>
    </source>
</evidence>
<dbReference type="PIRSF" id="PIRSF000169">
    <property type="entry name" value="SDH_D"/>
    <property type="match status" value="1"/>
</dbReference>
<evidence type="ECO:0000256" key="19">
    <source>
        <dbReference type="SAM" id="Phobius"/>
    </source>
</evidence>
<dbReference type="SUPFAM" id="SSF81343">
    <property type="entry name" value="Fumarate reductase respiratory complex transmembrane subunits"/>
    <property type="match status" value="1"/>
</dbReference>
<dbReference type="RefSeq" id="WP_134082356.1">
    <property type="nucleotide sequence ID" value="NZ_SOQX01000002.1"/>
</dbReference>
<keyword evidence="8 16" id="KW-0816">Tricarboxylic acid cycle</keyword>
<evidence type="ECO:0000256" key="17">
    <source>
        <dbReference type="PIRSR" id="PIRSR000169-1"/>
    </source>
</evidence>
<dbReference type="PANTHER" id="PTHR38689">
    <property type="entry name" value="SUCCINATE DEHYDROGENASE HYDROPHOBIC MEMBRANE ANCHOR SUBUNIT"/>
    <property type="match status" value="1"/>
</dbReference>
<dbReference type="EMBL" id="SOQX01000002">
    <property type="protein sequence ID" value="TDY02998.1"/>
    <property type="molecule type" value="Genomic_DNA"/>
</dbReference>
<evidence type="ECO:0000313" key="21">
    <source>
        <dbReference type="Proteomes" id="UP000294914"/>
    </source>
</evidence>
<dbReference type="Proteomes" id="UP000294914">
    <property type="component" value="Unassembled WGS sequence"/>
</dbReference>
<keyword evidence="21" id="KW-1185">Reference proteome</keyword>
<dbReference type="InterPro" id="IPR014312">
    <property type="entry name" value="Succ_DH_anchor"/>
</dbReference>
<dbReference type="GO" id="GO:0009055">
    <property type="term" value="F:electron transfer activity"/>
    <property type="evidence" value="ECO:0007669"/>
    <property type="project" value="TreeGrafter"/>
</dbReference>
<keyword evidence="6 16" id="KW-1003">Cell membrane</keyword>
<evidence type="ECO:0000256" key="7">
    <source>
        <dbReference type="ARBA" id="ARBA00022519"/>
    </source>
</evidence>
<dbReference type="InterPro" id="IPR034804">
    <property type="entry name" value="SQR/QFR_C/D"/>
</dbReference>
<dbReference type="GO" id="GO:0046872">
    <property type="term" value="F:metal ion binding"/>
    <property type="evidence" value="ECO:0007669"/>
    <property type="project" value="UniProtKB-KW"/>
</dbReference>
<keyword evidence="10 19" id="KW-0812">Transmembrane</keyword>
<comment type="caution">
    <text evidence="20">The sequence shown here is derived from an EMBL/GenBank/DDBJ whole genome shotgun (WGS) entry which is preliminary data.</text>
</comment>
<feature type="transmembrane region" description="Helical" evidence="19">
    <location>
        <begin position="46"/>
        <end position="65"/>
    </location>
</feature>
<dbReference type="NCBIfam" id="TIGR02968">
    <property type="entry name" value="succ_dehyd_anc"/>
    <property type="match status" value="1"/>
</dbReference>
<dbReference type="GO" id="GO:0005886">
    <property type="term" value="C:plasma membrane"/>
    <property type="evidence" value="ECO:0007669"/>
    <property type="project" value="UniProtKB-SubCell"/>
</dbReference>
<dbReference type="InterPro" id="IPR000701">
    <property type="entry name" value="SuccDH_FuR_B_TM-su"/>
</dbReference>
<dbReference type="GO" id="GO:0017004">
    <property type="term" value="P:cytochrome complex assembly"/>
    <property type="evidence" value="ECO:0007669"/>
    <property type="project" value="TreeGrafter"/>
</dbReference>
<protein>
    <recommendedName>
        <fullName evidence="4 16">Succinate dehydrogenase hydrophobic membrane anchor subunit</fullName>
    </recommendedName>
</protein>
<keyword evidence="9 18" id="KW-0349">Heme</keyword>
<evidence type="ECO:0000256" key="1">
    <source>
        <dbReference type="ARBA" id="ARBA00004050"/>
    </source>
</evidence>
<comment type="function">
    <text evidence="1 16">Membrane-anchoring subunit of succinate dehydrogenase (SDH).</text>
</comment>
<evidence type="ECO:0000256" key="6">
    <source>
        <dbReference type="ARBA" id="ARBA00022475"/>
    </source>
</evidence>
<dbReference type="UniPathway" id="UPA00223"/>
<reference evidence="20 21" key="1">
    <citation type="submission" date="2019-03" db="EMBL/GenBank/DDBJ databases">
        <title>Genomic Encyclopedia of Type Strains, Phase IV (KMG-IV): sequencing the most valuable type-strain genomes for metagenomic binning, comparative biology and taxonomic classification.</title>
        <authorList>
            <person name="Goeker M."/>
        </authorList>
    </citation>
    <scope>NUCLEOTIDE SEQUENCE [LARGE SCALE GENOMIC DNA]</scope>
    <source>
        <strain evidence="20 21">DSM 16326</strain>
    </source>
</reference>
<proteinExistence type="predicted"/>
<dbReference type="GO" id="GO:0006099">
    <property type="term" value="P:tricarboxylic acid cycle"/>
    <property type="evidence" value="ECO:0007669"/>
    <property type="project" value="UniProtKB-UniRule"/>
</dbReference>
<feature type="transmembrane region" description="Helical" evidence="19">
    <location>
        <begin position="86"/>
        <end position="108"/>
    </location>
</feature>
<keyword evidence="13 19" id="KW-1133">Transmembrane helix</keyword>
<dbReference type="Pfam" id="PF01127">
    <property type="entry name" value="Sdh_cyt"/>
    <property type="match status" value="1"/>
</dbReference>
<gene>
    <name evidence="20" type="ORF">EDC23_1382</name>
</gene>
<dbReference type="PANTHER" id="PTHR38689:SF1">
    <property type="entry name" value="SUCCINATE DEHYDROGENASE HYDROPHOBIC MEMBRANE ANCHOR SUBUNIT"/>
    <property type="match status" value="1"/>
</dbReference>